<keyword evidence="5" id="KW-1133">Transmembrane helix</keyword>
<dbReference type="PROSITE" id="PS51257">
    <property type="entry name" value="PROKAR_LIPOPROTEIN"/>
    <property type="match status" value="1"/>
</dbReference>
<protein>
    <submittedName>
        <fullName evidence="8">MmpS family transport accessory protein</fullName>
    </submittedName>
</protein>
<organism evidence="8 9">
    <name type="scientific">Sphingobacterium tenebrionis</name>
    <dbReference type="NCBI Taxonomy" id="3111775"/>
    <lineage>
        <taxon>Bacteria</taxon>
        <taxon>Pseudomonadati</taxon>
        <taxon>Bacteroidota</taxon>
        <taxon>Sphingobacteriia</taxon>
        <taxon>Sphingobacteriales</taxon>
        <taxon>Sphingobacteriaceae</taxon>
        <taxon>Sphingobacterium</taxon>
    </lineage>
</organism>
<keyword evidence="7" id="KW-0732">Signal</keyword>
<dbReference type="EMBL" id="JAYLLN010000004">
    <property type="protein sequence ID" value="MEI5983828.1"/>
    <property type="molecule type" value="Genomic_DNA"/>
</dbReference>
<accession>A0ABU8I2S3</accession>
<comment type="similarity">
    <text evidence="2">Belongs to the MmpS family.</text>
</comment>
<dbReference type="Gene3D" id="2.60.40.2880">
    <property type="entry name" value="MmpS1-5, C-terminal soluble domain"/>
    <property type="match status" value="1"/>
</dbReference>
<gene>
    <name evidence="8" type="ORF">VJ786_02810</name>
</gene>
<dbReference type="InterPro" id="IPR008693">
    <property type="entry name" value="MmpS"/>
</dbReference>
<dbReference type="Proteomes" id="UP001363035">
    <property type="component" value="Unassembled WGS sequence"/>
</dbReference>
<dbReference type="Pfam" id="PF05423">
    <property type="entry name" value="Mycobact_memb"/>
    <property type="match status" value="1"/>
</dbReference>
<sequence>MKNLKIFSLLLLTLTFVFSSCSKDDDDTPGTGTKKVQYKLIGSTGVNISVIVYYDGDNPVSKTGNFGSEWTSEANISSKTPTISANAIGPNDNSTLKAQILVDGKVVKESGVSTGKVLTTNVSYY</sequence>
<feature type="chain" id="PRO_5045058521" evidence="7">
    <location>
        <begin position="23"/>
        <end position="125"/>
    </location>
</feature>
<evidence type="ECO:0000256" key="1">
    <source>
        <dbReference type="ARBA" id="ARBA00004236"/>
    </source>
</evidence>
<comment type="subcellular location">
    <subcellularLocation>
        <location evidence="1">Cell membrane</location>
    </subcellularLocation>
</comment>
<feature type="signal peptide" evidence="7">
    <location>
        <begin position="1"/>
        <end position="22"/>
    </location>
</feature>
<dbReference type="InterPro" id="IPR038468">
    <property type="entry name" value="MmpS_C"/>
</dbReference>
<evidence type="ECO:0000256" key="3">
    <source>
        <dbReference type="ARBA" id="ARBA00022475"/>
    </source>
</evidence>
<reference evidence="8 9" key="1">
    <citation type="submission" date="2024-01" db="EMBL/GenBank/DDBJ databases">
        <title>Sphingobacterium tenebrionis sp. nov., a novel endophyte isolated from tenebrio molitor intestines.</title>
        <authorList>
            <person name="Zhang C."/>
        </authorList>
    </citation>
    <scope>NUCLEOTIDE SEQUENCE [LARGE SCALE GENOMIC DNA]</scope>
    <source>
        <strain evidence="8 9">PU5-4</strain>
    </source>
</reference>
<keyword evidence="4" id="KW-0812">Transmembrane</keyword>
<evidence type="ECO:0000313" key="9">
    <source>
        <dbReference type="Proteomes" id="UP001363035"/>
    </source>
</evidence>
<dbReference type="RefSeq" id="WP_134776754.1">
    <property type="nucleotide sequence ID" value="NZ_JAYLLN010000004.1"/>
</dbReference>
<comment type="caution">
    <text evidence="8">The sequence shown here is derived from an EMBL/GenBank/DDBJ whole genome shotgun (WGS) entry which is preliminary data.</text>
</comment>
<proteinExistence type="inferred from homology"/>
<evidence type="ECO:0000256" key="7">
    <source>
        <dbReference type="SAM" id="SignalP"/>
    </source>
</evidence>
<evidence type="ECO:0000256" key="4">
    <source>
        <dbReference type="ARBA" id="ARBA00022692"/>
    </source>
</evidence>
<keyword evidence="6" id="KW-0472">Membrane</keyword>
<evidence type="ECO:0000256" key="2">
    <source>
        <dbReference type="ARBA" id="ARBA00007531"/>
    </source>
</evidence>
<name>A0ABU8I2S3_9SPHI</name>
<keyword evidence="9" id="KW-1185">Reference proteome</keyword>
<evidence type="ECO:0000256" key="6">
    <source>
        <dbReference type="ARBA" id="ARBA00023136"/>
    </source>
</evidence>
<evidence type="ECO:0000313" key="8">
    <source>
        <dbReference type="EMBL" id="MEI5983828.1"/>
    </source>
</evidence>
<evidence type="ECO:0000256" key="5">
    <source>
        <dbReference type="ARBA" id="ARBA00022989"/>
    </source>
</evidence>
<keyword evidence="3" id="KW-1003">Cell membrane</keyword>